<protein>
    <recommendedName>
        <fullName evidence="5">Glycerol operon regulatory protein</fullName>
    </recommendedName>
</protein>
<evidence type="ECO:0000256" key="2">
    <source>
        <dbReference type="ARBA" id="ARBA00023125"/>
    </source>
</evidence>
<keyword evidence="2 8" id="KW-0238">DNA-binding</keyword>
<dbReference type="Pfam" id="PF01614">
    <property type="entry name" value="IclR_C"/>
    <property type="match status" value="1"/>
</dbReference>
<comment type="function">
    <text evidence="4">May be an activator protein for the gylABX operon.</text>
</comment>
<dbReference type="RefSeq" id="WP_093312029.1">
    <property type="nucleotide sequence ID" value="NZ_FNPV01000003.1"/>
</dbReference>
<dbReference type="InterPro" id="IPR050707">
    <property type="entry name" value="HTH_MetabolicPath_Reg"/>
</dbReference>
<evidence type="ECO:0000256" key="3">
    <source>
        <dbReference type="ARBA" id="ARBA00023163"/>
    </source>
</evidence>
<dbReference type="OrthoDB" id="9791752at2"/>
<dbReference type="PANTHER" id="PTHR30136">
    <property type="entry name" value="HELIX-TURN-HELIX TRANSCRIPTIONAL REGULATOR, ICLR FAMILY"/>
    <property type="match status" value="1"/>
</dbReference>
<dbReference type="SMART" id="SM00346">
    <property type="entry name" value="HTH_ICLR"/>
    <property type="match status" value="1"/>
</dbReference>
<dbReference type="InterPro" id="IPR036388">
    <property type="entry name" value="WH-like_DNA-bd_sf"/>
</dbReference>
<evidence type="ECO:0000256" key="1">
    <source>
        <dbReference type="ARBA" id="ARBA00023015"/>
    </source>
</evidence>
<dbReference type="STRING" id="159292.SAMN05192546_103253"/>
<dbReference type="InterPro" id="IPR029016">
    <property type="entry name" value="GAF-like_dom_sf"/>
</dbReference>
<evidence type="ECO:0000256" key="4">
    <source>
        <dbReference type="ARBA" id="ARBA00058938"/>
    </source>
</evidence>
<keyword evidence="1" id="KW-0805">Transcription regulation</keyword>
<evidence type="ECO:0000259" key="6">
    <source>
        <dbReference type="PROSITE" id="PS51077"/>
    </source>
</evidence>
<dbReference type="SUPFAM" id="SSF55781">
    <property type="entry name" value="GAF domain-like"/>
    <property type="match status" value="1"/>
</dbReference>
<evidence type="ECO:0000313" key="8">
    <source>
        <dbReference type="EMBL" id="SDY64625.1"/>
    </source>
</evidence>
<gene>
    <name evidence="8" type="ORF">SAMN05192546_103253</name>
</gene>
<sequence>MGQEKTYQAPRYPVQTIDKALEVLEILSSEGYQEGLGVSELSNRLNIGKSTVHRILDTLLARNYIEQCEDTKKYRLGWRLFEIGNMIPRQRNLYNFDIGILQELCNRYEETVNLGVRVDDSVVTISKVSPKASLIANLQIGSRESLHATAMGKALICEMTKEEILKILGNRELQAYTTATIVEIDELMDELKRIRKQGFSVDDEEFCAGLTCIAMPVRDYKNEIVAAISVSGASIRQTYSKVDSVKEGLKEATDKLSAFLGWQGDEKEAKS</sequence>
<dbReference type="PANTHER" id="PTHR30136:SF24">
    <property type="entry name" value="HTH-TYPE TRANSCRIPTIONAL REPRESSOR ALLR"/>
    <property type="match status" value="1"/>
</dbReference>
<dbReference type="Proteomes" id="UP000199230">
    <property type="component" value="Unassembled WGS sequence"/>
</dbReference>
<proteinExistence type="predicted"/>
<dbReference type="GO" id="GO:0045892">
    <property type="term" value="P:negative regulation of DNA-templated transcription"/>
    <property type="evidence" value="ECO:0007669"/>
    <property type="project" value="TreeGrafter"/>
</dbReference>
<dbReference type="GO" id="GO:0003700">
    <property type="term" value="F:DNA-binding transcription factor activity"/>
    <property type="evidence" value="ECO:0007669"/>
    <property type="project" value="TreeGrafter"/>
</dbReference>
<keyword evidence="9" id="KW-1185">Reference proteome</keyword>
<feature type="domain" description="IclR-ED" evidence="7">
    <location>
        <begin position="79"/>
        <end position="262"/>
    </location>
</feature>
<organism evidence="8 9">
    <name type="scientific">Tindallia californiensis</name>
    <dbReference type="NCBI Taxonomy" id="159292"/>
    <lineage>
        <taxon>Bacteria</taxon>
        <taxon>Bacillati</taxon>
        <taxon>Bacillota</taxon>
        <taxon>Clostridia</taxon>
        <taxon>Peptostreptococcales</taxon>
        <taxon>Tindalliaceae</taxon>
        <taxon>Tindallia</taxon>
    </lineage>
</organism>
<dbReference type="Gene3D" id="3.30.450.40">
    <property type="match status" value="1"/>
</dbReference>
<dbReference type="AlphaFoldDB" id="A0A1H3LL92"/>
<dbReference type="Gene3D" id="1.10.10.10">
    <property type="entry name" value="Winged helix-like DNA-binding domain superfamily/Winged helix DNA-binding domain"/>
    <property type="match status" value="1"/>
</dbReference>
<dbReference type="SUPFAM" id="SSF46785">
    <property type="entry name" value="Winged helix' DNA-binding domain"/>
    <property type="match status" value="1"/>
</dbReference>
<dbReference type="FunFam" id="1.10.10.10:FF:000056">
    <property type="entry name" value="IclR family transcriptional regulator"/>
    <property type="match status" value="1"/>
</dbReference>
<dbReference type="GO" id="GO:0003677">
    <property type="term" value="F:DNA binding"/>
    <property type="evidence" value="ECO:0007669"/>
    <property type="project" value="UniProtKB-KW"/>
</dbReference>
<name>A0A1H3LL92_9FIRM</name>
<evidence type="ECO:0000313" key="9">
    <source>
        <dbReference type="Proteomes" id="UP000199230"/>
    </source>
</evidence>
<dbReference type="PROSITE" id="PS51078">
    <property type="entry name" value="ICLR_ED"/>
    <property type="match status" value="1"/>
</dbReference>
<evidence type="ECO:0000256" key="5">
    <source>
        <dbReference type="ARBA" id="ARBA00070406"/>
    </source>
</evidence>
<dbReference type="Pfam" id="PF09339">
    <property type="entry name" value="HTH_IclR"/>
    <property type="match status" value="1"/>
</dbReference>
<accession>A0A1H3LL92</accession>
<evidence type="ECO:0000259" key="7">
    <source>
        <dbReference type="PROSITE" id="PS51078"/>
    </source>
</evidence>
<dbReference type="InterPro" id="IPR005471">
    <property type="entry name" value="Tscrpt_reg_IclR_N"/>
</dbReference>
<dbReference type="EMBL" id="FNPV01000003">
    <property type="protein sequence ID" value="SDY64625.1"/>
    <property type="molecule type" value="Genomic_DNA"/>
</dbReference>
<dbReference type="InterPro" id="IPR036390">
    <property type="entry name" value="WH_DNA-bd_sf"/>
</dbReference>
<dbReference type="PROSITE" id="PS51077">
    <property type="entry name" value="HTH_ICLR"/>
    <property type="match status" value="1"/>
</dbReference>
<reference evidence="8 9" key="1">
    <citation type="submission" date="2016-10" db="EMBL/GenBank/DDBJ databases">
        <authorList>
            <person name="de Groot N.N."/>
        </authorList>
    </citation>
    <scope>NUCLEOTIDE SEQUENCE [LARGE SCALE GENOMIC DNA]</scope>
    <source>
        <strain evidence="8 9">APO</strain>
    </source>
</reference>
<feature type="domain" description="HTH iclR-type" evidence="6">
    <location>
        <begin position="14"/>
        <end position="78"/>
    </location>
</feature>
<keyword evidence="3" id="KW-0804">Transcription</keyword>
<dbReference type="InterPro" id="IPR014757">
    <property type="entry name" value="Tscrpt_reg_IclR_C"/>
</dbReference>